<protein>
    <submittedName>
        <fullName evidence="1">Uncharacterized protein</fullName>
    </submittedName>
</protein>
<sequence>MNGVLYWLTFTPESPGFIRCFDFGSEQFRAVPEPPEFDLENNAGLNHMSLGVLRDRLSICDFSSPCHVDIWIMKDINTKESWCKEFLIKNVIVNRQPLNYCEPIMILKSGEILMLVNRNALVQYNPKSGIFKNLHIYGIKSEFYATAHIPSFVSPADVAEGQRFTAYWKPRRTEILNKMFELMKTQSSEQTIHKPLQLRQHPMDVSVEDCLLKLKMLPGITPGDPLHMFGTMILDRPDARKEFMGLPSDELRVAWLEKMR</sequence>
<dbReference type="EMBL" id="CM037151">
    <property type="protein sequence ID" value="KAH7844011.1"/>
    <property type="molecule type" value="Genomic_DNA"/>
</dbReference>
<gene>
    <name evidence="1" type="ORF">Vadar_023336</name>
</gene>
<keyword evidence="2" id="KW-1185">Reference proteome</keyword>
<name>A0ACB7XSH9_9ERIC</name>
<dbReference type="Proteomes" id="UP000828048">
    <property type="component" value="Chromosome 1"/>
</dbReference>
<comment type="caution">
    <text evidence="1">The sequence shown here is derived from an EMBL/GenBank/DDBJ whole genome shotgun (WGS) entry which is preliminary data.</text>
</comment>
<evidence type="ECO:0000313" key="2">
    <source>
        <dbReference type="Proteomes" id="UP000828048"/>
    </source>
</evidence>
<reference evidence="1 2" key="1">
    <citation type="journal article" date="2021" name="Hortic Res">
        <title>High-quality reference genome and annotation aids understanding of berry development for evergreen blueberry (Vaccinium darrowii).</title>
        <authorList>
            <person name="Yu J."/>
            <person name="Hulse-Kemp A.M."/>
            <person name="Babiker E."/>
            <person name="Staton M."/>
        </authorList>
    </citation>
    <scope>NUCLEOTIDE SEQUENCE [LARGE SCALE GENOMIC DNA]</scope>
    <source>
        <strain evidence="2">cv. NJ 8807/NJ 8810</strain>
        <tissue evidence="1">Young leaf</tissue>
    </source>
</reference>
<proteinExistence type="predicted"/>
<organism evidence="1 2">
    <name type="scientific">Vaccinium darrowii</name>
    <dbReference type="NCBI Taxonomy" id="229202"/>
    <lineage>
        <taxon>Eukaryota</taxon>
        <taxon>Viridiplantae</taxon>
        <taxon>Streptophyta</taxon>
        <taxon>Embryophyta</taxon>
        <taxon>Tracheophyta</taxon>
        <taxon>Spermatophyta</taxon>
        <taxon>Magnoliopsida</taxon>
        <taxon>eudicotyledons</taxon>
        <taxon>Gunneridae</taxon>
        <taxon>Pentapetalae</taxon>
        <taxon>asterids</taxon>
        <taxon>Ericales</taxon>
        <taxon>Ericaceae</taxon>
        <taxon>Vaccinioideae</taxon>
        <taxon>Vaccinieae</taxon>
        <taxon>Vaccinium</taxon>
    </lineage>
</organism>
<accession>A0ACB7XSH9</accession>
<evidence type="ECO:0000313" key="1">
    <source>
        <dbReference type="EMBL" id="KAH7844011.1"/>
    </source>
</evidence>